<evidence type="ECO:0000256" key="4">
    <source>
        <dbReference type="ARBA" id="ARBA00023065"/>
    </source>
</evidence>
<dbReference type="PRINTS" id="PR00125">
    <property type="entry name" value="ATPASEDELTA"/>
</dbReference>
<keyword evidence="7 8" id="KW-0066">ATP synthesis</keyword>
<dbReference type="HAMAP" id="MF_01416">
    <property type="entry name" value="ATP_synth_delta_bact"/>
    <property type="match status" value="1"/>
</dbReference>
<keyword evidence="2 8" id="KW-0813">Transport</keyword>
<dbReference type="InterPro" id="IPR020781">
    <property type="entry name" value="ATPase_OSCP/d_CS"/>
</dbReference>
<protein>
    <recommendedName>
        <fullName evidence="8">ATP synthase subunit delta</fullName>
    </recommendedName>
    <alternativeName>
        <fullName evidence="8">ATP synthase F(1) sector subunit delta</fullName>
    </alternativeName>
    <alternativeName>
        <fullName evidence="8">F-type ATPase subunit delta</fullName>
        <shortName evidence="8">F-ATPase subunit delta</shortName>
    </alternativeName>
</protein>
<evidence type="ECO:0000256" key="6">
    <source>
        <dbReference type="ARBA" id="ARBA00023196"/>
    </source>
</evidence>
<proteinExistence type="inferred from homology"/>
<dbReference type="PROSITE" id="PS00389">
    <property type="entry name" value="ATPASE_DELTA"/>
    <property type="match status" value="1"/>
</dbReference>
<comment type="function">
    <text evidence="8">F(1)F(0) ATP synthase produces ATP from ADP in the presence of a proton or sodium gradient. F-type ATPases consist of two structural domains, F(1) containing the extramembraneous catalytic core and F(0) containing the membrane proton channel, linked together by a central stalk and a peripheral stalk. During catalysis, ATP synthesis in the catalytic domain of F(1) is coupled via a rotary mechanism of the central stalk subunits to proton translocation.</text>
</comment>
<comment type="subcellular location">
    <subcellularLocation>
        <location evidence="8">Cell membrane</location>
        <topology evidence="8">Peripheral membrane protein</topology>
    </subcellularLocation>
    <subcellularLocation>
        <location evidence="1">Membrane</location>
    </subcellularLocation>
</comment>
<evidence type="ECO:0000256" key="1">
    <source>
        <dbReference type="ARBA" id="ARBA00004370"/>
    </source>
</evidence>
<keyword evidence="4 8" id="KW-0406">Ion transport</keyword>
<evidence type="ECO:0000256" key="2">
    <source>
        <dbReference type="ARBA" id="ARBA00022448"/>
    </source>
</evidence>
<comment type="caution">
    <text evidence="9">The sequence shown here is derived from an EMBL/GenBank/DDBJ whole genome shotgun (WGS) entry which is preliminary data.</text>
</comment>
<dbReference type="RefSeq" id="WP_193954536.1">
    <property type="nucleotide sequence ID" value="NZ_JADEYS010000019.1"/>
</dbReference>
<dbReference type="GO" id="GO:0005886">
    <property type="term" value="C:plasma membrane"/>
    <property type="evidence" value="ECO:0007669"/>
    <property type="project" value="UniProtKB-SubCell"/>
</dbReference>
<evidence type="ECO:0000256" key="7">
    <source>
        <dbReference type="ARBA" id="ARBA00023310"/>
    </source>
</evidence>
<evidence type="ECO:0000256" key="5">
    <source>
        <dbReference type="ARBA" id="ARBA00023136"/>
    </source>
</evidence>
<evidence type="ECO:0000256" key="3">
    <source>
        <dbReference type="ARBA" id="ARBA00022781"/>
    </source>
</evidence>
<keyword evidence="10" id="KW-1185">Reference proteome</keyword>
<dbReference type="InterPro" id="IPR000711">
    <property type="entry name" value="ATPase_OSCP/dsu"/>
</dbReference>
<organism evidence="9 10">
    <name type="scientific">Pontibacterium sinense</name>
    <dbReference type="NCBI Taxonomy" id="2781979"/>
    <lineage>
        <taxon>Bacteria</taxon>
        <taxon>Pseudomonadati</taxon>
        <taxon>Pseudomonadota</taxon>
        <taxon>Gammaproteobacteria</taxon>
        <taxon>Oceanospirillales</taxon>
        <taxon>Oceanospirillaceae</taxon>
        <taxon>Pontibacterium</taxon>
    </lineage>
</organism>
<comment type="similarity">
    <text evidence="8">Belongs to the ATPase delta chain family.</text>
</comment>
<dbReference type="NCBIfam" id="TIGR01145">
    <property type="entry name" value="ATP_synt_delta"/>
    <property type="match status" value="1"/>
</dbReference>
<dbReference type="SUPFAM" id="SSF47928">
    <property type="entry name" value="N-terminal domain of the delta subunit of the F1F0-ATP synthase"/>
    <property type="match status" value="1"/>
</dbReference>
<dbReference type="GO" id="GO:0046933">
    <property type="term" value="F:proton-transporting ATP synthase activity, rotational mechanism"/>
    <property type="evidence" value="ECO:0007669"/>
    <property type="project" value="UniProtKB-UniRule"/>
</dbReference>
<dbReference type="EMBL" id="JADEYS010000019">
    <property type="protein sequence ID" value="MBE9398839.1"/>
    <property type="molecule type" value="Genomic_DNA"/>
</dbReference>
<evidence type="ECO:0000313" key="9">
    <source>
        <dbReference type="EMBL" id="MBE9398839.1"/>
    </source>
</evidence>
<evidence type="ECO:0000256" key="8">
    <source>
        <dbReference type="HAMAP-Rule" id="MF_01416"/>
    </source>
</evidence>
<dbReference type="InterPro" id="IPR026015">
    <property type="entry name" value="ATP_synth_OSCP/delta_N_sf"/>
</dbReference>
<dbReference type="Gene3D" id="1.10.520.20">
    <property type="entry name" value="N-terminal domain of the delta subunit of the F1F0-ATP synthase"/>
    <property type="match status" value="1"/>
</dbReference>
<accession>A0A8J7FFY0</accession>
<dbReference type="GO" id="GO:0045259">
    <property type="term" value="C:proton-transporting ATP synthase complex"/>
    <property type="evidence" value="ECO:0007669"/>
    <property type="project" value="UniProtKB-KW"/>
</dbReference>
<dbReference type="Proteomes" id="UP000640333">
    <property type="component" value="Unassembled WGS sequence"/>
</dbReference>
<keyword evidence="5 8" id="KW-0472">Membrane</keyword>
<sequence>MAELNTVARPYTKAAFEYALDKGALDQWSDMLATASAVTQDALMVRVLGNPALTSEQKADALISVCKEQIDDAGKNYVSLLAENQRLPLLPEISAQFELLKASQQQSVEIDVTTAFDLDEQQQQKLAQALGTKLGREVNLTSKVDKSILGGVVVRTEDLVIDGSVRARLAKLAEAMNS</sequence>
<dbReference type="Pfam" id="PF00213">
    <property type="entry name" value="OSCP"/>
    <property type="match status" value="1"/>
</dbReference>
<dbReference type="NCBIfam" id="NF004402">
    <property type="entry name" value="PRK05758.2-2"/>
    <property type="match status" value="1"/>
</dbReference>
<reference evidence="9" key="1">
    <citation type="submission" date="2020-10" db="EMBL/GenBank/DDBJ databases">
        <title>Bacterium isolated from coastal waters sediment.</title>
        <authorList>
            <person name="Chen R.-J."/>
            <person name="Lu D.-C."/>
            <person name="Zhu K.-L."/>
            <person name="Du Z.-J."/>
        </authorList>
    </citation>
    <scope>NUCLEOTIDE SEQUENCE</scope>
    <source>
        <strain evidence="9">N1Y112</strain>
    </source>
</reference>
<keyword evidence="3 8" id="KW-0375">Hydrogen ion transport</keyword>
<gene>
    <name evidence="8" type="primary">atpH</name>
    <name evidence="9" type="ORF">IOQ59_16380</name>
</gene>
<keyword evidence="6 8" id="KW-0139">CF(1)</keyword>
<name>A0A8J7FFY0_9GAMM</name>
<dbReference type="PANTHER" id="PTHR11910">
    <property type="entry name" value="ATP SYNTHASE DELTA CHAIN"/>
    <property type="match status" value="1"/>
</dbReference>
<evidence type="ECO:0000313" key="10">
    <source>
        <dbReference type="Proteomes" id="UP000640333"/>
    </source>
</evidence>
<dbReference type="AlphaFoldDB" id="A0A8J7FFY0"/>
<comment type="function">
    <text evidence="8">This protein is part of the stalk that links CF(0) to CF(1). It either transmits conformational changes from CF(0) to CF(1) or is implicated in proton conduction.</text>
</comment>
<keyword evidence="8" id="KW-1003">Cell membrane</keyword>